<dbReference type="OrthoDB" id="10263536at2759"/>
<dbReference type="FunFam" id="2.40.30.110:FF:000002">
    <property type="entry name" value="Aminomethyltransferase"/>
    <property type="match status" value="1"/>
</dbReference>
<dbReference type="InterPro" id="IPR006222">
    <property type="entry name" value="GCVT_N"/>
</dbReference>
<dbReference type="InterPro" id="IPR013977">
    <property type="entry name" value="GcvT_C"/>
</dbReference>
<dbReference type="InterPro" id="IPR028896">
    <property type="entry name" value="GcvT/YgfZ/DmdA"/>
</dbReference>
<dbReference type="Gene3D" id="4.10.1250.10">
    <property type="entry name" value="Aminomethyltransferase fragment"/>
    <property type="match status" value="1"/>
</dbReference>
<dbReference type="InterPro" id="IPR027266">
    <property type="entry name" value="TrmE/GcvT-like"/>
</dbReference>
<keyword evidence="7" id="KW-0032">Aminotransferase</keyword>
<dbReference type="Proteomes" id="UP000700334">
    <property type="component" value="Unassembled WGS sequence"/>
</dbReference>
<dbReference type="GO" id="GO:0005960">
    <property type="term" value="C:glycine cleavage complex"/>
    <property type="evidence" value="ECO:0007669"/>
    <property type="project" value="InterPro"/>
</dbReference>
<evidence type="ECO:0000256" key="11">
    <source>
        <dbReference type="ARBA" id="ARBA00031395"/>
    </source>
</evidence>
<evidence type="ECO:0000256" key="9">
    <source>
        <dbReference type="ARBA" id="ARBA00022946"/>
    </source>
</evidence>
<dbReference type="GO" id="GO:0005739">
    <property type="term" value="C:mitochondrion"/>
    <property type="evidence" value="ECO:0007669"/>
    <property type="project" value="UniProtKB-SubCell"/>
</dbReference>
<evidence type="ECO:0000313" key="15">
    <source>
        <dbReference type="EMBL" id="KAG8523973.1"/>
    </source>
</evidence>
<dbReference type="Gene3D" id="2.40.30.110">
    <property type="entry name" value="Aminomethyltransferase beta-barrel domains"/>
    <property type="match status" value="1"/>
</dbReference>
<evidence type="ECO:0000256" key="2">
    <source>
        <dbReference type="ARBA" id="ARBA00004173"/>
    </source>
</evidence>
<keyword evidence="9" id="KW-0809">Transit peptide</keyword>
<dbReference type="Pfam" id="PF01571">
    <property type="entry name" value="GCV_T"/>
    <property type="match status" value="1"/>
</dbReference>
<dbReference type="EC" id="2.1.2.10" evidence="5"/>
<comment type="catalytic activity">
    <reaction evidence="12">
        <text>N(6)-[(R)-S(8)-aminomethyldihydrolipoyl]-L-lysyl-[protein] + (6S)-5,6,7,8-tetrahydrofolate = N(6)-[(R)-dihydrolipoyl]-L-lysyl-[protein] + (6R)-5,10-methylene-5,6,7,8-tetrahydrofolate + NH4(+)</text>
        <dbReference type="Rhea" id="RHEA:16945"/>
        <dbReference type="Rhea" id="RHEA-COMP:10475"/>
        <dbReference type="Rhea" id="RHEA-COMP:10492"/>
        <dbReference type="ChEBI" id="CHEBI:15636"/>
        <dbReference type="ChEBI" id="CHEBI:28938"/>
        <dbReference type="ChEBI" id="CHEBI:57453"/>
        <dbReference type="ChEBI" id="CHEBI:83100"/>
        <dbReference type="ChEBI" id="CHEBI:83143"/>
        <dbReference type="EC" id="2.1.2.10"/>
    </reaction>
</comment>
<dbReference type="Pfam" id="PF08669">
    <property type="entry name" value="GCV_T_C"/>
    <property type="match status" value="1"/>
</dbReference>
<keyword evidence="10" id="KW-0496">Mitochondrion</keyword>
<dbReference type="FunFam" id="3.30.70.1400:FF:000001">
    <property type="entry name" value="Aminomethyltransferase"/>
    <property type="match status" value="1"/>
</dbReference>
<proteinExistence type="inferred from homology"/>
<dbReference type="InterPro" id="IPR029043">
    <property type="entry name" value="GcvT/YgfZ_C"/>
</dbReference>
<dbReference type="GO" id="GO:0004047">
    <property type="term" value="F:aminomethyltransferase activity"/>
    <property type="evidence" value="ECO:0007669"/>
    <property type="project" value="UniProtKB-EC"/>
</dbReference>
<evidence type="ECO:0000256" key="3">
    <source>
        <dbReference type="ARBA" id="ARBA00008609"/>
    </source>
</evidence>
<dbReference type="PANTHER" id="PTHR43757:SF16">
    <property type="entry name" value="AMINOMETHYLTRANSFERASE, MITOCHONDRIAL"/>
    <property type="match status" value="1"/>
</dbReference>
<evidence type="ECO:0000256" key="1">
    <source>
        <dbReference type="ARBA" id="ARBA00003631"/>
    </source>
</evidence>
<comment type="caution">
    <text evidence="15">The sequence shown here is derived from an EMBL/GenBank/DDBJ whole genome shotgun (WGS) entry which is preliminary data.</text>
</comment>
<evidence type="ECO:0000259" key="14">
    <source>
        <dbReference type="Pfam" id="PF08669"/>
    </source>
</evidence>
<comment type="subunit">
    <text evidence="4">The glycine cleavage system is composed of four proteins: P, T, L and H.</text>
</comment>
<accession>A0A8J6E187</accession>
<dbReference type="PANTHER" id="PTHR43757">
    <property type="entry name" value="AMINOMETHYLTRANSFERASE"/>
    <property type="match status" value="1"/>
</dbReference>
<dbReference type="FunFam" id="3.30.1360.120:FF:000014">
    <property type="entry name" value="Aminomethyltransferase"/>
    <property type="match status" value="1"/>
</dbReference>
<comment type="similarity">
    <text evidence="3">Belongs to the GcvT family.</text>
</comment>
<dbReference type="InterPro" id="IPR006223">
    <property type="entry name" value="GcvT"/>
</dbReference>
<keyword evidence="8" id="KW-0808">Transferase</keyword>
<evidence type="ECO:0000259" key="13">
    <source>
        <dbReference type="Pfam" id="PF01571"/>
    </source>
</evidence>
<dbReference type="FunFam" id="4.10.1250.10:FF:000002">
    <property type="entry name" value="Aminomethyltransferase"/>
    <property type="match status" value="1"/>
</dbReference>
<sequence length="604" mass="66031">MVATAGIMSRVSVPCHVKGTVALQVGDVRTSQGRPGVLVIDVTFPSVAPFELQEIVFKNYYTAFVSIRVRQHTSTHTPAKWVTCLRDYCLMPDPHSEEGAQEYVSLFKHQSPSVTFPKWLSHPVPFEQPAPLLEGLPDPSRVSSEVQQMWALTEMIHASHTSTRIGRFDRETCPSRVRTTSPSVPGRVVASVCRLHQLRATMQQAMSMVARLGLPLQALPWTLSRPFSCSQDVLRRTALYDFHLAHGGKMVAFAGWSLPVQYRDSHVDSHLHTRRHCSLFDVSHMLQTKIFGCDRVKLMESLVVGDIAELRPNQGTLSLFTSEAGGILDDLIVTNTSEGYLYVVSNAGCRHKDLALMQDKVRELQNMGSDVGLEVVGNALLALQGPTAAQVLQAGVADDLRKLTFMTSAVMEVFGVSGCRVTRCGYTGEDGVEISVPAAGAVHLATALLENPEVKLAGLAARDSLRLEAGLCLYGSDIDEHTTPVEGSLSWTLGKRRRAAKDFPGAAVIVPQLKGKVQRRRVGLMSEGAPMRAHSSILNTEGTVIGTVTSGCPSPCLKKNVAMGYVPCEYSRPGTQLLVEVRRKQQMAVVSKMPFVPTNYYTLK</sequence>
<dbReference type="AlphaFoldDB" id="A0A8J6E187"/>
<evidence type="ECO:0000256" key="6">
    <source>
        <dbReference type="ARBA" id="ARBA00015825"/>
    </source>
</evidence>
<dbReference type="NCBIfam" id="TIGR00528">
    <property type="entry name" value="gcvT"/>
    <property type="match status" value="1"/>
</dbReference>
<feature type="domain" description="GCVT N-terminal" evidence="13">
    <location>
        <begin position="239"/>
        <end position="494"/>
    </location>
</feature>
<dbReference type="GO" id="GO:0008483">
    <property type="term" value="F:transaminase activity"/>
    <property type="evidence" value="ECO:0007669"/>
    <property type="project" value="UniProtKB-KW"/>
</dbReference>
<evidence type="ECO:0000313" key="16">
    <source>
        <dbReference type="Proteomes" id="UP000700334"/>
    </source>
</evidence>
<dbReference type="EMBL" id="JAGFMF010011397">
    <property type="protein sequence ID" value="KAG8523973.1"/>
    <property type="molecule type" value="Genomic_DNA"/>
</dbReference>
<evidence type="ECO:0000256" key="8">
    <source>
        <dbReference type="ARBA" id="ARBA00022679"/>
    </source>
</evidence>
<keyword evidence="16" id="KW-1185">Reference proteome</keyword>
<dbReference type="GO" id="GO:0006546">
    <property type="term" value="P:glycine catabolic process"/>
    <property type="evidence" value="ECO:0007669"/>
    <property type="project" value="InterPro"/>
</dbReference>
<dbReference type="Gene3D" id="3.30.1360.120">
    <property type="entry name" value="Probable tRNA modification gtpase trme, domain 1"/>
    <property type="match status" value="1"/>
</dbReference>
<protein>
    <recommendedName>
        <fullName evidence="6">Aminomethyltransferase, mitochondrial</fullName>
        <ecNumber evidence="5">2.1.2.10</ecNumber>
    </recommendedName>
    <alternativeName>
        <fullName evidence="11">Glycine cleavage system T protein</fullName>
    </alternativeName>
</protein>
<evidence type="ECO:0000256" key="10">
    <source>
        <dbReference type="ARBA" id="ARBA00023128"/>
    </source>
</evidence>
<evidence type="ECO:0000256" key="7">
    <source>
        <dbReference type="ARBA" id="ARBA00022576"/>
    </source>
</evidence>
<organism evidence="15 16">
    <name type="scientific">Galemys pyrenaicus</name>
    <name type="common">Iberian desman</name>
    <name type="synonym">Pyrenean desman</name>
    <dbReference type="NCBI Taxonomy" id="202257"/>
    <lineage>
        <taxon>Eukaryota</taxon>
        <taxon>Metazoa</taxon>
        <taxon>Chordata</taxon>
        <taxon>Craniata</taxon>
        <taxon>Vertebrata</taxon>
        <taxon>Euteleostomi</taxon>
        <taxon>Mammalia</taxon>
        <taxon>Eutheria</taxon>
        <taxon>Laurasiatheria</taxon>
        <taxon>Eulipotyphla</taxon>
        <taxon>Talpidae</taxon>
        <taxon>Galemys</taxon>
    </lineage>
</organism>
<dbReference type="SUPFAM" id="SSF101790">
    <property type="entry name" value="Aminomethyltransferase beta-barrel domain"/>
    <property type="match status" value="1"/>
</dbReference>
<comment type="subcellular location">
    <subcellularLocation>
        <location evidence="2">Mitochondrion</location>
    </subcellularLocation>
</comment>
<dbReference type="SUPFAM" id="SSF103025">
    <property type="entry name" value="Folate-binding domain"/>
    <property type="match status" value="1"/>
</dbReference>
<name>A0A8J6E187_GALPY</name>
<reference evidence="15" key="1">
    <citation type="journal article" date="2021" name="Evol. Appl.">
        <title>The genome of the Pyrenean desman and the effects of bottlenecks and inbreeding on the genomic landscape of an endangered species.</title>
        <authorList>
            <person name="Escoda L."/>
            <person name="Castresana J."/>
        </authorList>
    </citation>
    <scope>NUCLEOTIDE SEQUENCE</scope>
    <source>
        <strain evidence="15">IBE-C5619</strain>
    </source>
</reference>
<dbReference type="NCBIfam" id="NF001567">
    <property type="entry name" value="PRK00389.1"/>
    <property type="match status" value="1"/>
</dbReference>
<feature type="domain" description="Aminomethyltransferase C-terminal" evidence="14">
    <location>
        <begin position="519"/>
        <end position="596"/>
    </location>
</feature>
<evidence type="ECO:0000256" key="12">
    <source>
        <dbReference type="ARBA" id="ARBA00047665"/>
    </source>
</evidence>
<gene>
    <name evidence="15" type="ORF">J0S82_002075</name>
</gene>
<dbReference type="Gene3D" id="3.30.70.1400">
    <property type="entry name" value="Aminomethyltransferase beta-barrel domains"/>
    <property type="match status" value="1"/>
</dbReference>
<evidence type="ECO:0000256" key="5">
    <source>
        <dbReference type="ARBA" id="ARBA00012616"/>
    </source>
</evidence>
<evidence type="ECO:0000256" key="4">
    <source>
        <dbReference type="ARBA" id="ARBA00011690"/>
    </source>
</evidence>
<comment type="function">
    <text evidence="1">The glycine cleavage system catalyzes the degradation of glycine.</text>
</comment>